<evidence type="ECO:0000313" key="11">
    <source>
        <dbReference type="Proteomes" id="UP000014400"/>
    </source>
</evidence>
<feature type="transmembrane region" description="Helical" evidence="9">
    <location>
        <begin position="367"/>
        <end position="387"/>
    </location>
</feature>
<keyword evidence="5 9" id="KW-0997">Cell inner membrane</keyword>
<proteinExistence type="inferred from homology"/>
<dbReference type="InterPro" id="IPR004764">
    <property type="entry name" value="MdtF-like"/>
</dbReference>
<dbReference type="SUPFAM" id="SSF82714">
    <property type="entry name" value="Multidrug efflux transporter AcrB TolC docking domain, DN and DC subdomains"/>
    <property type="match status" value="2"/>
</dbReference>
<dbReference type="PATRIC" id="fig|1203554.3.peg.2441"/>
<dbReference type="FunFam" id="1.20.1640.10:FF:000001">
    <property type="entry name" value="Efflux pump membrane transporter"/>
    <property type="match status" value="1"/>
</dbReference>
<keyword evidence="3 9" id="KW-0813">Transport</keyword>
<evidence type="ECO:0000313" key="10">
    <source>
        <dbReference type="EMBL" id="EPD97524.1"/>
    </source>
</evidence>
<dbReference type="NCBIfam" id="NF000282">
    <property type="entry name" value="RND_permease_1"/>
    <property type="match status" value="1"/>
</dbReference>
<dbReference type="Proteomes" id="UP000014400">
    <property type="component" value="Unassembled WGS sequence"/>
</dbReference>
<comment type="caution">
    <text evidence="9">Lacks conserved residue(s) required for the propagation of feature annotation.</text>
</comment>
<comment type="caution">
    <text evidence="10">The sequence shown here is derived from an EMBL/GenBank/DDBJ whole genome shotgun (WGS) entry which is preliminary data.</text>
</comment>
<dbReference type="RefSeq" id="WP_016475330.1">
    <property type="nucleotide sequence ID" value="NZ_KE150482.1"/>
</dbReference>
<keyword evidence="6 9" id="KW-0812">Transmembrane</keyword>
<dbReference type="GO" id="GO:0042910">
    <property type="term" value="F:xenobiotic transmembrane transporter activity"/>
    <property type="evidence" value="ECO:0007669"/>
    <property type="project" value="TreeGrafter"/>
</dbReference>
<feature type="transmembrane region" description="Helical" evidence="9">
    <location>
        <begin position="12"/>
        <end position="33"/>
    </location>
</feature>
<dbReference type="GO" id="GO:0015562">
    <property type="term" value="F:efflux transmembrane transporter activity"/>
    <property type="evidence" value="ECO:0007669"/>
    <property type="project" value="InterPro"/>
</dbReference>
<feature type="transmembrane region" description="Helical" evidence="9">
    <location>
        <begin position="977"/>
        <end position="998"/>
    </location>
</feature>
<dbReference type="eggNOG" id="COG0841">
    <property type="taxonomic scope" value="Bacteria"/>
</dbReference>
<dbReference type="Pfam" id="PF00873">
    <property type="entry name" value="ACR_tran"/>
    <property type="match status" value="1"/>
</dbReference>
<evidence type="ECO:0000256" key="2">
    <source>
        <dbReference type="ARBA" id="ARBA00010942"/>
    </source>
</evidence>
<keyword evidence="8 9" id="KW-0472">Membrane</keyword>
<evidence type="ECO:0000256" key="7">
    <source>
        <dbReference type="ARBA" id="ARBA00022989"/>
    </source>
</evidence>
<dbReference type="Gene3D" id="1.20.1640.10">
    <property type="entry name" value="Multidrug efflux transporter AcrB transmembrane domain"/>
    <property type="match status" value="2"/>
</dbReference>
<feature type="transmembrane region" description="Helical" evidence="9">
    <location>
        <begin position="439"/>
        <end position="461"/>
    </location>
</feature>
<evidence type="ECO:0000256" key="6">
    <source>
        <dbReference type="ARBA" id="ARBA00022692"/>
    </source>
</evidence>
<comment type="similarity">
    <text evidence="2 9">Belongs to the resistance-nodulation-cell division (RND) (TC 2.A.6) family.</text>
</comment>
<dbReference type="EMBL" id="ATCF01000038">
    <property type="protein sequence ID" value="EPD97524.1"/>
    <property type="molecule type" value="Genomic_DNA"/>
</dbReference>
<dbReference type="NCBIfam" id="TIGR00915">
    <property type="entry name" value="2A0602"/>
    <property type="match status" value="1"/>
</dbReference>
<feature type="transmembrane region" description="Helical" evidence="9">
    <location>
        <begin position="538"/>
        <end position="557"/>
    </location>
</feature>
<dbReference type="GO" id="GO:0005886">
    <property type="term" value="C:plasma membrane"/>
    <property type="evidence" value="ECO:0007669"/>
    <property type="project" value="UniProtKB-SubCell"/>
</dbReference>
<name>S3C9X1_9BURK</name>
<dbReference type="FunFam" id="3.30.70.1430:FF:000001">
    <property type="entry name" value="Efflux pump membrane transporter"/>
    <property type="match status" value="1"/>
</dbReference>
<reference evidence="10 11" key="1">
    <citation type="submission" date="2013-04" db="EMBL/GenBank/DDBJ databases">
        <title>The Genome Sequence of Sutterella wadsworthensis HGA0223.</title>
        <authorList>
            <consortium name="The Broad Institute Genomics Platform"/>
            <person name="Earl A."/>
            <person name="Ward D."/>
            <person name="Feldgarden M."/>
            <person name="Gevers D."/>
            <person name="Schmidt T.M."/>
            <person name="Dover J."/>
            <person name="Dai D."/>
            <person name="Walker B."/>
            <person name="Young S."/>
            <person name="Zeng Q."/>
            <person name="Gargeya S."/>
            <person name="Fitzgerald M."/>
            <person name="Haas B."/>
            <person name="Abouelleil A."/>
            <person name="Allen A.W."/>
            <person name="Alvarado L."/>
            <person name="Arachchi H.M."/>
            <person name="Berlin A.M."/>
            <person name="Chapman S.B."/>
            <person name="Gainer-Dewar J."/>
            <person name="Goldberg J."/>
            <person name="Griggs A."/>
            <person name="Gujja S."/>
            <person name="Hansen M."/>
            <person name="Howarth C."/>
            <person name="Imamovic A."/>
            <person name="Ireland A."/>
            <person name="Larimer J."/>
            <person name="McCowan C."/>
            <person name="Murphy C."/>
            <person name="Pearson M."/>
            <person name="Poon T.W."/>
            <person name="Priest M."/>
            <person name="Roberts A."/>
            <person name="Saif S."/>
            <person name="Shea T."/>
            <person name="Sisk P."/>
            <person name="Sykes S."/>
            <person name="Wortman J."/>
            <person name="Nusbaum C."/>
            <person name="Birren B."/>
        </authorList>
    </citation>
    <scope>NUCLEOTIDE SEQUENCE [LARGE SCALE GENOMIC DNA]</scope>
    <source>
        <strain evidence="10 11">HGA0223</strain>
    </source>
</reference>
<dbReference type="Gene3D" id="3.30.70.1440">
    <property type="entry name" value="Multidrug efflux transporter AcrB pore domain"/>
    <property type="match status" value="1"/>
</dbReference>
<gene>
    <name evidence="10" type="ORF">HMPREF1476_02361</name>
</gene>
<dbReference type="HOGENOM" id="CLU_002755_0_0_4"/>
<comment type="subcellular location">
    <subcellularLocation>
        <location evidence="1 9">Cell inner membrane</location>
        <topology evidence="1 9">Multi-pass membrane protein</topology>
    </subcellularLocation>
</comment>
<evidence type="ECO:0000256" key="3">
    <source>
        <dbReference type="ARBA" id="ARBA00022448"/>
    </source>
</evidence>
<evidence type="ECO:0000256" key="1">
    <source>
        <dbReference type="ARBA" id="ARBA00004429"/>
    </source>
</evidence>
<dbReference type="SUPFAM" id="SSF82693">
    <property type="entry name" value="Multidrug efflux transporter AcrB pore domain, PN1, PN2, PC1 and PC2 subdomains"/>
    <property type="match status" value="4"/>
</dbReference>
<dbReference type="PRINTS" id="PR00702">
    <property type="entry name" value="ACRIFLAVINRP"/>
</dbReference>
<sequence length="1051" mass="112973">MFSRFFIDRPVFSWVIAIIIMLAGILSISTLPVSQYPQIAPPQVSITATYPGASASTIENTVTQVIEQNLTGLDGYLYMQSTSDSAGRVSITVTFETGTNPDMAQVQVQNKISTALTSLPQVVQQLGVTIQKTSANFLMVVGFVSKDPSIKTADLGDFLTSNIQEPLARVSGVGEAQVFGASYAMRVWLDPDKLVKYKLNPSDITSAISAQNMQVSTGSLAAQPTDGKQEFTATISSSSLLETPEDFRNILLKVTEEGANVYLRDVAEVKLDQKDYIALGTFNGYAASGMAIKLASGSNALETQAAVLKRVEELKSLMPQGVEVVVPFDTTPFVRAALHEVVKTLIEAIILVVCVMFLFLQNWRATIIPTIAVPVVLLGTFGTLAATGFSINMLTMFAMVLAIGLLVDDAIVVVENVERVMREDGTDPYTATVKSMGQITGALVGIAMVLSAVFIPMAFFGGSTGVIYRQFSITIVSAMVLSVIIALTLTPSLCAKILKPIDHDEHMGKGGFFGWFNRGFEALTFAVRDGVGGFIHHPLLLVVCYALVVGGMVWGFMKTPTAFMPGEDQGVALMQVQLPQGATMERTDHEVTRIQKFLEKTESRDIDSFFAVRGFSFAGSGQNMALGFVKLKDWSARPNDDQSVLAIQRRAMGAFMMSPEFKNASSFLFPLPAVPELGVADGFDFYIQDEKGAGHAKMMELRNKFLAAANQDPRLTMVRHNGMDDTAQMHLKLDNEKLSAYGLDIATVNSALSTALAGSYVNDFLDRGRIKEVWVQGVPSSRMQPVDLNRWHIRNSKGEMVPLSTIAEVEWNYSSPRLERFNGLAALNIQGSPAAGVSSGEAMQAIEEIAAKVFPEGYSIAWNGVSYQERQAGSQEAALYAISLLVVFLCLAALYESWSVPIAVLLVIPCGIVGALGLTLFLGMNNDVYFKVGMLTTMGLVSKNAILIVEFAKDLVAAGEDVVKAALHAVELRLRPILMTSLAFGLGVLPLAIAHGAGSGAQNAIGVGVLGGMITGTILCVALVPAFFVFVTRIAHRISGGPNAPVKTVQA</sequence>
<protein>
    <recommendedName>
        <fullName evidence="9">Efflux pump membrane transporter</fullName>
    </recommendedName>
</protein>
<evidence type="ECO:0000256" key="4">
    <source>
        <dbReference type="ARBA" id="ARBA00022475"/>
    </source>
</evidence>
<feature type="transmembrane region" description="Helical" evidence="9">
    <location>
        <begin position="341"/>
        <end position="360"/>
    </location>
</feature>
<accession>S3C9X1</accession>
<dbReference type="Gene3D" id="3.30.2090.10">
    <property type="entry name" value="Multidrug efflux transporter AcrB TolC docking domain, DN and DC subdomains"/>
    <property type="match status" value="2"/>
</dbReference>
<dbReference type="InterPro" id="IPR001036">
    <property type="entry name" value="Acrflvin-R"/>
</dbReference>
<feature type="transmembrane region" description="Helical" evidence="9">
    <location>
        <begin position="902"/>
        <end position="922"/>
    </location>
</feature>
<evidence type="ECO:0000256" key="8">
    <source>
        <dbReference type="ARBA" id="ARBA00023136"/>
    </source>
</evidence>
<dbReference type="STRING" id="1203554.HMPREF1476_02361"/>
<dbReference type="PANTHER" id="PTHR32063:SF13">
    <property type="entry name" value="MULTIDRUG EFFLUX PUMP SUBUNIT ACRB-RELATED"/>
    <property type="match status" value="1"/>
</dbReference>
<dbReference type="InterPro" id="IPR027463">
    <property type="entry name" value="AcrB_DN_DC_subdom"/>
</dbReference>
<evidence type="ECO:0000256" key="5">
    <source>
        <dbReference type="ARBA" id="ARBA00022519"/>
    </source>
</evidence>
<dbReference type="SUPFAM" id="SSF82866">
    <property type="entry name" value="Multidrug efflux transporter AcrB transmembrane domain"/>
    <property type="match status" value="2"/>
</dbReference>
<dbReference type="AlphaFoldDB" id="S3C9X1"/>
<dbReference type="PANTHER" id="PTHR32063">
    <property type="match status" value="1"/>
</dbReference>
<dbReference type="GO" id="GO:0009636">
    <property type="term" value="P:response to toxic substance"/>
    <property type="evidence" value="ECO:0007669"/>
    <property type="project" value="UniProtKB-ARBA"/>
</dbReference>
<keyword evidence="7 9" id="KW-1133">Transmembrane helix</keyword>
<evidence type="ECO:0000256" key="9">
    <source>
        <dbReference type="RuleBase" id="RU364070"/>
    </source>
</evidence>
<feature type="transmembrane region" description="Helical" evidence="9">
    <location>
        <begin position="467"/>
        <end position="489"/>
    </location>
</feature>
<organism evidence="10 11">
    <name type="scientific">Sutterella wadsworthensis HGA0223</name>
    <dbReference type="NCBI Taxonomy" id="1203554"/>
    <lineage>
        <taxon>Bacteria</taxon>
        <taxon>Pseudomonadati</taxon>
        <taxon>Pseudomonadota</taxon>
        <taxon>Betaproteobacteria</taxon>
        <taxon>Burkholderiales</taxon>
        <taxon>Sutterellaceae</taxon>
        <taxon>Sutterella</taxon>
    </lineage>
</organism>
<keyword evidence="4" id="KW-1003">Cell membrane</keyword>
<keyword evidence="11" id="KW-1185">Reference proteome</keyword>
<feature type="transmembrane region" description="Helical" evidence="9">
    <location>
        <begin position="877"/>
        <end position="895"/>
    </location>
</feature>
<dbReference type="Gene3D" id="3.30.70.1320">
    <property type="entry name" value="Multidrug efflux transporter AcrB pore domain like"/>
    <property type="match status" value="1"/>
</dbReference>
<dbReference type="Gene3D" id="3.30.70.1430">
    <property type="entry name" value="Multidrug efflux transporter AcrB pore domain"/>
    <property type="match status" value="2"/>
</dbReference>
<feature type="transmembrane region" description="Helical" evidence="9">
    <location>
        <begin position="1004"/>
        <end position="1031"/>
    </location>
</feature>